<accession>A0A540LMC8</accession>
<evidence type="ECO:0000259" key="3">
    <source>
        <dbReference type="Pfam" id="PF00462"/>
    </source>
</evidence>
<dbReference type="Gene3D" id="3.40.30.10">
    <property type="entry name" value="Glutaredoxin"/>
    <property type="match status" value="1"/>
</dbReference>
<evidence type="ECO:0000256" key="2">
    <source>
        <dbReference type="ARBA" id="ARBA00023284"/>
    </source>
</evidence>
<dbReference type="InterPro" id="IPR036249">
    <property type="entry name" value="Thioredoxin-like_sf"/>
</dbReference>
<evidence type="ECO:0000313" key="4">
    <source>
        <dbReference type="EMBL" id="TQD87479.1"/>
    </source>
</evidence>
<organism evidence="4 5">
    <name type="scientific">Malus baccata</name>
    <name type="common">Siberian crab apple</name>
    <name type="synonym">Pyrus baccata</name>
    <dbReference type="NCBI Taxonomy" id="106549"/>
    <lineage>
        <taxon>Eukaryota</taxon>
        <taxon>Viridiplantae</taxon>
        <taxon>Streptophyta</taxon>
        <taxon>Embryophyta</taxon>
        <taxon>Tracheophyta</taxon>
        <taxon>Spermatophyta</taxon>
        <taxon>Magnoliopsida</taxon>
        <taxon>eudicotyledons</taxon>
        <taxon>Gunneridae</taxon>
        <taxon>Pentapetalae</taxon>
        <taxon>rosids</taxon>
        <taxon>fabids</taxon>
        <taxon>Rosales</taxon>
        <taxon>Rosaceae</taxon>
        <taxon>Amygdaloideae</taxon>
        <taxon>Maleae</taxon>
        <taxon>Malus</taxon>
    </lineage>
</organism>
<sequence length="202" mass="22034">MAVSYNLTNFASVSLNSPRILSSANKSSICCVPFNNSYSPGGSSSTNLSSVHGGSRRWRPMSVQAMASSSFGSRLEESVKKTVDENPVVVYSKTWCSYSSEVKSLFKRLGVEPIVIELDELVVFVEESLFDSIAEFECYFSSTGPQGPQLQKVLERLTGQYTVPNVFIGGKHIGGCTDTVKLYRKGELETLLSEATAKNTQS</sequence>
<comment type="caution">
    <text evidence="4">The sequence shown here is derived from an EMBL/GenBank/DDBJ whole genome shotgun (WGS) entry which is preliminary data.</text>
</comment>
<dbReference type="Pfam" id="PF00462">
    <property type="entry name" value="Glutaredoxin"/>
    <property type="match status" value="2"/>
</dbReference>
<dbReference type="EMBL" id="VIEB01000535">
    <property type="protein sequence ID" value="TQD87479.1"/>
    <property type="molecule type" value="Genomic_DNA"/>
</dbReference>
<dbReference type="CDD" id="cd03419">
    <property type="entry name" value="GRX_GRXh_1_2_like"/>
    <property type="match status" value="1"/>
</dbReference>
<feature type="domain" description="Glutaredoxin" evidence="3">
    <location>
        <begin position="88"/>
        <end position="120"/>
    </location>
</feature>
<dbReference type="PANTHER" id="PTHR45694:SF18">
    <property type="entry name" value="GLUTAREDOXIN-1-RELATED"/>
    <property type="match status" value="1"/>
</dbReference>
<dbReference type="GO" id="GO:0005737">
    <property type="term" value="C:cytoplasm"/>
    <property type="evidence" value="ECO:0007669"/>
    <property type="project" value="TreeGrafter"/>
</dbReference>
<dbReference type="AlphaFoldDB" id="A0A540LMC8"/>
<dbReference type="PROSITE" id="PS51354">
    <property type="entry name" value="GLUTAREDOXIN_2"/>
    <property type="match status" value="1"/>
</dbReference>
<dbReference type="FunFam" id="3.40.30.10:FF:000217">
    <property type="entry name" value="Glutaredoxin-C5 chloroplastic"/>
    <property type="match status" value="1"/>
</dbReference>
<evidence type="ECO:0000256" key="1">
    <source>
        <dbReference type="ARBA" id="ARBA00007190"/>
    </source>
</evidence>
<comment type="similarity">
    <text evidence="1">Belongs to the glutaredoxin family. CPYC subfamily.</text>
</comment>
<dbReference type="STRING" id="106549.A0A540LMC8"/>
<protein>
    <recommendedName>
        <fullName evidence="3">Glutaredoxin domain-containing protein</fullName>
    </recommendedName>
</protein>
<dbReference type="Proteomes" id="UP000315295">
    <property type="component" value="Unassembled WGS sequence"/>
</dbReference>
<gene>
    <name evidence="4" type="ORF">C1H46_026991</name>
</gene>
<dbReference type="InterPro" id="IPR002109">
    <property type="entry name" value="Glutaredoxin"/>
</dbReference>
<dbReference type="GO" id="GO:0015038">
    <property type="term" value="F:glutathione disulfide oxidoreductase activity"/>
    <property type="evidence" value="ECO:0007669"/>
    <property type="project" value="TreeGrafter"/>
</dbReference>
<keyword evidence="2" id="KW-0676">Redox-active center</keyword>
<name>A0A540LMC8_MALBA</name>
<dbReference type="GO" id="GO:0034599">
    <property type="term" value="P:cellular response to oxidative stress"/>
    <property type="evidence" value="ECO:0007669"/>
    <property type="project" value="TreeGrafter"/>
</dbReference>
<keyword evidence="5" id="KW-1185">Reference proteome</keyword>
<evidence type="ECO:0000313" key="5">
    <source>
        <dbReference type="Proteomes" id="UP000315295"/>
    </source>
</evidence>
<reference evidence="4 5" key="1">
    <citation type="journal article" date="2019" name="G3 (Bethesda)">
        <title>Sequencing of a Wild Apple (Malus baccata) Genome Unravels the Differences Between Cultivated and Wild Apple Species Regarding Disease Resistance and Cold Tolerance.</title>
        <authorList>
            <person name="Chen X."/>
        </authorList>
    </citation>
    <scope>NUCLEOTIDE SEQUENCE [LARGE SCALE GENOMIC DNA]</scope>
    <source>
        <strain evidence="5">cv. Shandingzi</strain>
        <tissue evidence="4">Leaves</tissue>
    </source>
</reference>
<dbReference type="SUPFAM" id="SSF52833">
    <property type="entry name" value="Thioredoxin-like"/>
    <property type="match status" value="1"/>
</dbReference>
<proteinExistence type="inferred from homology"/>
<feature type="domain" description="Glutaredoxin" evidence="3">
    <location>
        <begin position="148"/>
        <end position="173"/>
    </location>
</feature>
<dbReference type="PANTHER" id="PTHR45694">
    <property type="entry name" value="GLUTAREDOXIN 2"/>
    <property type="match status" value="1"/>
</dbReference>